<dbReference type="InterPro" id="IPR001841">
    <property type="entry name" value="Znf_RING"/>
</dbReference>
<dbReference type="Gramene" id="OPUNC06G20910.1">
    <property type="protein sequence ID" value="OPUNC06G20910.1"/>
    <property type="gene ID" value="OPUNC06G20910"/>
</dbReference>
<reference evidence="4" key="2">
    <citation type="submission" date="2018-05" db="EMBL/GenBank/DDBJ databases">
        <title>OpunRS2 (Oryza punctata Reference Sequence Version 2).</title>
        <authorList>
            <person name="Zhang J."/>
            <person name="Kudrna D."/>
            <person name="Lee S."/>
            <person name="Talag J."/>
            <person name="Welchert J."/>
            <person name="Wing R.A."/>
        </authorList>
    </citation>
    <scope>NUCLEOTIDE SEQUENCE [LARGE SCALE GENOMIC DNA]</scope>
</reference>
<dbReference type="EnsemblPlants" id="OPUNC06G20910.1">
    <property type="protein sequence ID" value="OPUNC06G20910.1"/>
    <property type="gene ID" value="OPUNC06G20910"/>
</dbReference>
<sequence length="206" mass="23344">MGNVAIGAGRRPEVEERLTQPRRLLRQLCDVDSGRLRRLIRSGDLAPCFDPAEDAAGLDEDCPICFYVEERLTQPRRLLRQLSDVDSGRLRRLIRSGDLAPCFDAAEDAAGLDEDCPICFYFYPSLNRSKCCGKEICTECFLQLMPSKSSKVVHCPFCKTASYAVEYRGNRAKREKKLDQQEEQKASEPKKKIQYKSQTADELKGV</sequence>
<feature type="domain" description="RING-type" evidence="3">
    <location>
        <begin position="116"/>
        <end position="159"/>
    </location>
</feature>
<feature type="region of interest" description="Disordered" evidence="2">
    <location>
        <begin position="172"/>
        <end position="206"/>
    </location>
</feature>
<keyword evidence="1" id="KW-0862">Zinc</keyword>
<dbReference type="GO" id="GO:0008270">
    <property type="term" value="F:zinc ion binding"/>
    <property type="evidence" value="ECO:0007669"/>
    <property type="project" value="UniProtKB-KW"/>
</dbReference>
<evidence type="ECO:0000259" key="3">
    <source>
        <dbReference type="PROSITE" id="PS50089"/>
    </source>
</evidence>
<organism evidence="4">
    <name type="scientific">Oryza punctata</name>
    <name type="common">Red rice</name>
    <dbReference type="NCBI Taxonomy" id="4537"/>
    <lineage>
        <taxon>Eukaryota</taxon>
        <taxon>Viridiplantae</taxon>
        <taxon>Streptophyta</taxon>
        <taxon>Embryophyta</taxon>
        <taxon>Tracheophyta</taxon>
        <taxon>Spermatophyta</taxon>
        <taxon>Magnoliopsida</taxon>
        <taxon>Liliopsida</taxon>
        <taxon>Poales</taxon>
        <taxon>Poaceae</taxon>
        <taxon>BOP clade</taxon>
        <taxon>Oryzoideae</taxon>
        <taxon>Oryzeae</taxon>
        <taxon>Oryzinae</taxon>
        <taxon>Oryza</taxon>
    </lineage>
</organism>
<evidence type="ECO:0000313" key="5">
    <source>
        <dbReference type="Proteomes" id="UP000026962"/>
    </source>
</evidence>
<dbReference type="PROSITE" id="PS50089">
    <property type="entry name" value="ZF_RING_2"/>
    <property type="match status" value="1"/>
</dbReference>
<keyword evidence="1" id="KW-0863">Zinc-finger</keyword>
<reference evidence="4" key="1">
    <citation type="submission" date="2015-04" db="UniProtKB">
        <authorList>
            <consortium name="EnsemblPlants"/>
        </authorList>
    </citation>
    <scope>IDENTIFICATION</scope>
</reference>
<protein>
    <recommendedName>
        <fullName evidence="3">RING-type domain-containing protein</fullName>
    </recommendedName>
</protein>
<dbReference type="AlphaFoldDB" id="A0A0E0LE52"/>
<evidence type="ECO:0000256" key="1">
    <source>
        <dbReference type="PROSITE-ProRule" id="PRU00175"/>
    </source>
</evidence>
<dbReference type="InterPro" id="IPR039301">
    <property type="entry name" value="Sip5/DA2"/>
</dbReference>
<keyword evidence="1" id="KW-0479">Metal-binding</keyword>
<dbReference type="GO" id="GO:0005737">
    <property type="term" value="C:cytoplasm"/>
    <property type="evidence" value="ECO:0007669"/>
    <property type="project" value="TreeGrafter"/>
</dbReference>
<dbReference type="Proteomes" id="UP000026962">
    <property type="component" value="Chromosome 6"/>
</dbReference>
<dbReference type="STRING" id="4537.A0A0E0LE52"/>
<name>A0A0E0LE52_ORYPU</name>
<dbReference type="InterPro" id="IPR013083">
    <property type="entry name" value="Znf_RING/FYVE/PHD"/>
</dbReference>
<dbReference type="SUPFAM" id="SSF57850">
    <property type="entry name" value="RING/U-box"/>
    <property type="match status" value="1"/>
</dbReference>
<evidence type="ECO:0000313" key="4">
    <source>
        <dbReference type="EnsemblPlants" id="OPUNC06G20910.1"/>
    </source>
</evidence>
<dbReference type="PANTHER" id="PTHR31315:SF1">
    <property type="entry name" value="PROTEIN SIP5"/>
    <property type="match status" value="1"/>
</dbReference>
<keyword evidence="5" id="KW-1185">Reference proteome</keyword>
<dbReference type="PANTHER" id="PTHR31315">
    <property type="entry name" value="PROTEIN SIP5"/>
    <property type="match status" value="1"/>
</dbReference>
<dbReference type="Gene3D" id="3.30.40.10">
    <property type="entry name" value="Zinc/RING finger domain, C3HC4 (zinc finger)"/>
    <property type="match status" value="1"/>
</dbReference>
<dbReference type="eggNOG" id="KOG2789">
    <property type="taxonomic scope" value="Eukaryota"/>
</dbReference>
<feature type="compositionally biased region" description="Basic and acidic residues" evidence="2">
    <location>
        <begin position="176"/>
        <end position="191"/>
    </location>
</feature>
<evidence type="ECO:0000256" key="2">
    <source>
        <dbReference type="SAM" id="MobiDB-lite"/>
    </source>
</evidence>
<accession>A0A0E0LE52</accession>
<proteinExistence type="predicted"/>